<keyword evidence="4" id="KW-1185">Reference proteome</keyword>
<dbReference type="Proteomes" id="UP000030689">
    <property type="component" value="Unassembled WGS sequence"/>
</dbReference>
<evidence type="ECO:0000313" key="4">
    <source>
        <dbReference type="Proteomes" id="UP000030689"/>
    </source>
</evidence>
<gene>
    <name evidence="3" type="ORF">EUTSA_v10024067mg</name>
</gene>
<dbReference type="Pfam" id="PF03732">
    <property type="entry name" value="Retrotrans_gag"/>
    <property type="match status" value="1"/>
</dbReference>
<dbReference type="EMBL" id="KI517881">
    <property type="protein sequence ID" value="ESQ29743.1"/>
    <property type="molecule type" value="Genomic_DNA"/>
</dbReference>
<feature type="compositionally biased region" description="Basic and acidic residues" evidence="1">
    <location>
        <begin position="275"/>
        <end position="289"/>
    </location>
</feature>
<dbReference type="AlphaFoldDB" id="V4KQW7"/>
<dbReference type="STRING" id="72664.V4KQW7"/>
<protein>
    <recommendedName>
        <fullName evidence="2">Retrotransposon gag domain-containing protein</fullName>
    </recommendedName>
</protein>
<dbReference type="InterPro" id="IPR032567">
    <property type="entry name" value="RTL1-rel"/>
</dbReference>
<sequence>MDVVKKEIMKLLEAGIISPISDSTWLQGVKESVTDVDSRYDRLEGLIMALREEVTARMDGLESDLAICRRAAAVGLTTPVGGQVDVLRPGWYNGARDAQKVESFDNLNLIEGAAKITAVTSYLTDTAMLWWRRKHADIERGAMQLDTWDEFKRELKRQFYPENVVYEAQKKLRELRQKGAIRDYVKEFTNLTLQIPNLSEEDLVFFFTDDLQNWAKQELQRWGIRTVDEAIAVAKFLNDYRKDSPPDSFNRKDKEKVGSRGGRERRDHHRPPRPGRSEKFLSRDKYEAKKKSLAPRGGCFVCKGPHAMKECPKLGSLSAIVEQQEVETHAETSAKMGSLQLLNALRAVPAAKTMSKGLMYVEAQINGKIARVMVDTGATHNFMATDEARRLEIQWDKWEGWLKTVNAKAQP</sequence>
<dbReference type="Pfam" id="PF13975">
    <property type="entry name" value="gag-asp_proteas"/>
    <property type="match status" value="1"/>
</dbReference>
<feature type="compositionally biased region" description="Basic and acidic residues" evidence="1">
    <location>
        <begin position="244"/>
        <end position="265"/>
    </location>
</feature>
<dbReference type="InterPro" id="IPR021109">
    <property type="entry name" value="Peptidase_aspartic_dom_sf"/>
</dbReference>
<dbReference type="SUPFAM" id="SSF50630">
    <property type="entry name" value="Acid proteases"/>
    <property type="match status" value="1"/>
</dbReference>
<dbReference type="PANTHER" id="PTHR15503:SF45">
    <property type="entry name" value="RNA-DIRECTED DNA POLYMERASE HOMOLOG"/>
    <property type="match status" value="1"/>
</dbReference>
<evidence type="ECO:0000256" key="1">
    <source>
        <dbReference type="SAM" id="MobiDB-lite"/>
    </source>
</evidence>
<accession>V4KQW7</accession>
<dbReference type="InterPro" id="IPR005162">
    <property type="entry name" value="Retrotrans_gag_dom"/>
</dbReference>
<name>V4KQW7_EUTSA</name>
<dbReference type="Gene3D" id="2.40.70.10">
    <property type="entry name" value="Acid Proteases"/>
    <property type="match status" value="1"/>
</dbReference>
<dbReference type="KEGG" id="eus:EUTSA_v10024067mg"/>
<feature type="region of interest" description="Disordered" evidence="1">
    <location>
        <begin position="244"/>
        <end position="289"/>
    </location>
</feature>
<reference evidence="3 4" key="1">
    <citation type="journal article" date="2013" name="Front. Plant Sci.">
        <title>The Reference Genome of the Halophytic Plant Eutrema salsugineum.</title>
        <authorList>
            <person name="Yang R."/>
            <person name="Jarvis D.E."/>
            <person name="Chen H."/>
            <person name="Beilstein M.A."/>
            <person name="Grimwood J."/>
            <person name="Jenkins J."/>
            <person name="Shu S."/>
            <person name="Prochnik S."/>
            <person name="Xin M."/>
            <person name="Ma C."/>
            <person name="Schmutz J."/>
            <person name="Wing R.A."/>
            <person name="Mitchell-Olds T."/>
            <person name="Schumaker K.S."/>
            <person name="Wang X."/>
        </authorList>
    </citation>
    <scope>NUCLEOTIDE SEQUENCE [LARGE SCALE GENOMIC DNA]</scope>
</reference>
<feature type="domain" description="Retrotransposon gag" evidence="2">
    <location>
        <begin position="119"/>
        <end position="209"/>
    </location>
</feature>
<proteinExistence type="predicted"/>
<feature type="non-terminal residue" evidence="3">
    <location>
        <position position="411"/>
    </location>
</feature>
<dbReference type="OMA" id="DIERGAM"/>
<dbReference type="Gramene" id="ESQ29743">
    <property type="protein sequence ID" value="ESQ29743"/>
    <property type="gene ID" value="EUTSA_v10024067mg"/>
</dbReference>
<evidence type="ECO:0000259" key="2">
    <source>
        <dbReference type="Pfam" id="PF03732"/>
    </source>
</evidence>
<dbReference type="PANTHER" id="PTHR15503">
    <property type="entry name" value="LDOC1 RELATED"/>
    <property type="match status" value="1"/>
</dbReference>
<organism evidence="3 4">
    <name type="scientific">Eutrema salsugineum</name>
    <name type="common">Saltwater cress</name>
    <name type="synonym">Sisymbrium salsugineum</name>
    <dbReference type="NCBI Taxonomy" id="72664"/>
    <lineage>
        <taxon>Eukaryota</taxon>
        <taxon>Viridiplantae</taxon>
        <taxon>Streptophyta</taxon>
        <taxon>Embryophyta</taxon>
        <taxon>Tracheophyta</taxon>
        <taxon>Spermatophyta</taxon>
        <taxon>Magnoliopsida</taxon>
        <taxon>eudicotyledons</taxon>
        <taxon>Gunneridae</taxon>
        <taxon>Pentapetalae</taxon>
        <taxon>rosids</taxon>
        <taxon>malvids</taxon>
        <taxon>Brassicales</taxon>
        <taxon>Brassicaceae</taxon>
        <taxon>Eutremeae</taxon>
        <taxon>Eutrema</taxon>
    </lineage>
</organism>
<evidence type="ECO:0000313" key="3">
    <source>
        <dbReference type="EMBL" id="ESQ29743.1"/>
    </source>
</evidence>